<evidence type="ECO:0000256" key="1">
    <source>
        <dbReference type="ARBA" id="ARBA00005820"/>
    </source>
</evidence>
<evidence type="ECO:0000256" key="3">
    <source>
        <dbReference type="ARBA" id="ARBA00023125"/>
    </source>
</evidence>
<evidence type="ECO:0000256" key="6">
    <source>
        <dbReference type="SAM" id="MobiDB-lite"/>
    </source>
</evidence>
<sequence length="293" mass="32133">MPTATSAAPATSDGAQAPGPAGPSPHRAGDARYRILGPLEIRLGDHWLPVRQPKWRSLLATLLVEANRVVPVTRLVAQLWGERPPPSAAKLVQLYAGRLRRTLHDPDGARLVTRSPGYQLRTVSGELDRDVFDDHLRAGERALDAGDAEQSLRRLDAALSLWSGPAFGDISGVPVVDAERMRLEELRLSAMETRVDALLACQRYLAVLPDLTALVVDHPLRERLRGQLMLALYGAGRQADALATYRDLQRRLDTELGIQPAPSVQRLHLAILRADPTLEHHGLHWTASGPPAW</sequence>
<dbReference type="PANTHER" id="PTHR35807">
    <property type="entry name" value="TRANSCRIPTIONAL REGULATOR REDD-RELATED"/>
    <property type="match status" value="1"/>
</dbReference>
<proteinExistence type="inferred from homology"/>
<gene>
    <name evidence="8" type="ORF">GCM10023322_07250</name>
</gene>
<name>A0ABP9RL47_9ACTN</name>
<dbReference type="InterPro" id="IPR051677">
    <property type="entry name" value="AfsR-DnrI-RedD_regulator"/>
</dbReference>
<dbReference type="SMART" id="SM00862">
    <property type="entry name" value="Trans_reg_C"/>
    <property type="match status" value="1"/>
</dbReference>
<organism evidence="8 9">
    <name type="scientific">Rugosimonospora acidiphila</name>
    <dbReference type="NCBI Taxonomy" id="556531"/>
    <lineage>
        <taxon>Bacteria</taxon>
        <taxon>Bacillati</taxon>
        <taxon>Actinomycetota</taxon>
        <taxon>Actinomycetes</taxon>
        <taxon>Micromonosporales</taxon>
        <taxon>Micromonosporaceae</taxon>
        <taxon>Rugosimonospora</taxon>
    </lineage>
</organism>
<keyword evidence="3 5" id="KW-0238">DNA-binding</keyword>
<dbReference type="Pfam" id="PF03704">
    <property type="entry name" value="BTAD"/>
    <property type="match status" value="1"/>
</dbReference>
<evidence type="ECO:0000256" key="2">
    <source>
        <dbReference type="ARBA" id="ARBA00023015"/>
    </source>
</evidence>
<protein>
    <recommendedName>
        <fullName evidence="7">OmpR/PhoB-type domain-containing protein</fullName>
    </recommendedName>
</protein>
<feature type="DNA-binding region" description="OmpR/PhoB-type" evidence="5">
    <location>
        <begin position="23"/>
        <end position="122"/>
    </location>
</feature>
<dbReference type="Gene3D" id="1.10.10.10">
    <property type="entry name" value="Winged helix-like DNA-binding domain superfamily/Winged helix DNA-binding domain"/>
    <property type="match status" value="1"/>
</dbReference>
<evidence type="ECO:0000313" key="9">
    <source>
        <dbReference type="Proteomes" id="UP001501570"/>
    </source>
</evidence>
<reference evidence="9" key="1">
    <citation type="journal article" date="2019" name="Int. J. Syst. Evol. Microbiol.">
        <title>The Global Catalogue of Microorganisms (GCM) 10K type strain sequencing project: providing services to taxonomists for standard genome sequencing and annotation.</title>
        <authorList>
            <consortium name="The Broad Institute Genomics Platform"/>
            <consortium name="The Broad Institute Genome Sequencing Center for Infectious Disease"/>
            <person name="Wu L."/>
            <person name="Ma J."/>
        </authorList>
    </citation>
    <scope>NUCLEOTIDE SEQUENCE [LARGE SCALE GENOMIC DNA]</scope>
    <source>
        <strain evidence="9">JCM 18304</strain>
    </source>
</reference>
<dbReference type="InterPro" id="IPR011990">
    <property type="entry name" value="TPR-like_helical_dom_sf"/>
</dbReference>
<dbReference type="SMART" id="SM01043">
    <property type="entry name" value="BTAD"/>
    <property type="match status" value="1"/>
</dbReference>
<accession>A0ABP9RL47</accession>
<dbReference type="PANTHER" id="PTHR35807:SF1">
    <property type="entry name" value="TRANSCRIPTIONAL REGULATOR REDD"/>
    <property type="match status" value="1"/>
</dbReference>
<dbReference type="InterPro" id="IPR016032">
    <property type="entry name" value="Sig_transdc_resp-reg_C-effctor"/>
</dbReference>
<evidence type="ECO:0000256" key="4">
    <source>
        <dbReference type="ARBA" id="ARBA00023163"/>
    </source>
</evidence>
<evidence type="ECO:0000256" key="5">
    <source>
        <dbReference type="PROSITE-ProRule" id="PRU01091"/>
    </source>
</evidence>
<dbReference type="InterPro" id="IPR001867">
    <property type="entry name" value="OmpR/PhoB-type_DNA-bd"/>
</dbReference>
<dbReference type="EMBL" id="BAABJQ010000002">
    <property type="protein sequence ID" value="GAA5178924.1"/>
    <property type="molecule type" value="Genomic_DNA"/>
</dbReference>
<comment type="caution">
    <text evidence="8">The sequence shown here is derived from an EMBL/GenBank/DDBJ whole genome shotgun (WGS) entry which is preliminary data.</text>
</comment>
<keyword evidence="4" id="KW-0804">Transcription</keyword>
<feature type="region of interest" description="Disordered" evidence="6">
    <location>
        <begin position="1"/>
        <end position="30"/>
    </location>
</feature>
<feature type="domain" description="OmpR/PhoB-type" evidence="7">
    <location>
        <begin position="23"/>
        <end position="122"/>
    </location>
</feature>
<dbReference type="RefSeq" id="WP_345626047.1">
    <property type="nucleotide sequence ID" value="NZ_BAABJQ010000002.1"/>
</dbReference>
<dbReference type="Pfam" id="PF00486">
    <property type="entry name" value="Trans_reg_C"/>
    <property type="match status" value="1"/>
</dbReference>
<dbReference type="Proteomes" id="UP001501570">
    <property type="component" value="Unassembled WGS sequence"/>
</dbReference>
<dbReference type="Gene3D" id="1.25.40.10">
    <property type="entry name" value="Tetratricopeptide repeat domain"/>
    <property type="match status" value="1"/>
</dbReference>
<evidence type="ECO:0000259" key="7">
    <source>
        <dbReference type="PROSITE" id="PS51755"/>
    </source>
</evidence>
<comment type="similarity">
    <text evidence="1">Belongs to the AfsR/DnrI/RedD regulatory family.</text>
</comment>
<keyword evidence="9" id="KW-1185">Reference proteome</keyword>
<dbReference type="InterPro" id="IPR036388">
    <property type="entry name" value="WH-like_DNA-bd_sf"/>
</dbReference>
<feature type="compositionally biased region" description="Low complexity" evidence="6">
    <location>
        <begin position="1"/>
        <end position="19"/>
    </location>
</feature>
<dbReference type="CDD" id="cd15831">
    <property type="entry name" value="BTAD"/>
    <property type="match status" value="1"/>
</dbReference>
<keyword evidence="2" id="KW-0805">Transcription regulation</keyword>
<evidence type="ECO:0000313" key="8">
    <source>
        <dbReference type="EMBL" id="GAA5178924.1"/>
    </source>
</evidence>
<dbReference type="PROSITE" id="PS51755">
    <property type="entry name" value="OMPR_PHOB"/>
    <property type="match status" value="1"/>
</dbReference>
<dbReference type="InterPro" id="IPR005158">
    <property type="entry name" value="BTAD"/>
</dbReference>
<dbReference type="SUPFAM" id="SSF46894">
    <property type="entry name" value="C-terminal effector domain of the bipartite response regulators"/>
    <property type="match status" value="1"/>
</dbReference>
<dbReference type="SUPFAM" id="SSF48452">
    <property type="entry name" value="TPR-like"/>
    <property type="match status" value="1"/>
</dbReference>